<dbReference type="RefSeq" id="WP_333722230.1">
    <property type="nucleotide sequence ID" value="NZ_CP049217.1"/>
</dbReference>
<evidence type="ECO:0000256" key="1">
    <source>
        <dbReference type="SAM" id="MobiDB-lite"/>
    </source>
</evidence>
<feature type="region of interest" description="Disordered" evidence="1">
    <location>
        <begin position="338"/>
        <end position="357"/>
    </location>
</feature>
<feature type="compositionally biased region" description="Polar residues" evidence="1">
    <location>
        <begin position="538"/>
        <end position="557"/>
    </location>
</feature>
<feature type="region of interest" description="Disordered" evidence="1">
    <location>
        <begin position="537"/>
        <end position="577"/>
    </location>
</feature>
<evidence type="ECO:0000313" key="2">
    <source>
        <dbReference type="EMBL" id="QTG15714.1"/>
    </source>
</evidence>
<evidence type="ECO:0000313" key="3">
    <source>
        <dbReference type="Proteomes" id="UP000663946"/>
    </source>
</evidence>
<gene>
    <name evidence="2" type="ORF">G6M86_20950</name>
</gene>
<sequence>MGPSANYKKKIKTAEEIAAEEEFNRRLIEADNQLKGITADPNAPLNATPIQPRETPEDLIRQATLKGNIGGFEYPIEAPKVDIDPNSPFSKILGNQAPPMEDPRVVETRNVAEGDERPMAPTQGPMRPSVVDPTTTSAVPNTAPAPATAPVEESKLGPISGIFAKLGADTDDKRSALGTSLIKMGASMMQPNGMNFMGSLGQGLADATTSYDETIKQQRDALKDQNALNRQKRVDDADAKKLAADEEIARIYQAANGQPLSATDKQRVASLLTQSGRFDDAQKVLGISGSTADRYSKVDRVYDPKTGKSYDGFFDKQTGQTVYRDPTTGEQVTTDNLQVDSANRGKANMSDPITKESRTQEVGIINAGNKATRNITDIDTMEEFADNVGGEGYWGMPSTGAFNEMALKLERSGLVPEGMIKEKGARGMVDWMAQKQLGEQVESMRGLGPMSDKDLEMLKRRILNGNMSPEEFKLVASKMRQHSRYAQKVAGDWREYKSNNPGALYMDWIGDYDANNYANFMNDRSTGLPTKAYEAARTEQSQQSNGMQKGAVITSNGRRMRFLGGDPKSPSSWEEVK</sequence>
<feature type="compositionally biased region" description="Low complexity" evidence="1">
    <location>
        <begin position="133"/>
        <end position="150"/>
    </location>
</feature>
<proteinExistence type="predicted"/>
<name>A0AAJ4N6Q6_AGRTU</name>
<dbReference type="EMBL" id="CP049217">
    <property type="protein sequence ID" value="QTG15714.1"/>
    <property type="molecule type" value="Genomic_DNA"/>
</dbReference>
<feature type="region of interest" description="Disordered" evidence="1">
    <location>
        <begin position="114"/>
        <end position="153"/>
    </location>
</feature>
<reference evidence="2" key="1">
    <citation type="submission" date="2020-02" db="EMBL/GenBank/DDBJ databases">
        <title>Unexpected conservation and global transmission of agrobacterial virulence plasmids.</title>
        <authorList>
            <person name="Weisberg A.J."/>
            <person name="Davis E.W. II"/>
            <person name="Tabima J.R."/>
            <person name="Belcher M.S."/>
            <person name="Miller M."/>
            <person name="Kuo C.-H."/>
            <person name="Loper J.E."/>
            <person name="Grunwald N.J."/>
            <person name="Putnam M.L."/>
            <person name="Chang J.H."/>
        </authorList>
    </citation>
    <scope>NUCLEOTIDE SEQUENCE</scope>
    <source>
        <strain evidence="2">Q15/94</strain>
    </source>
</reference>
<dbReference type="AlphaFoldDB" id="A0AAJ4N6Q6"/>
<accession>A0AAJ4N6Q6</accession>
<feature type="region of interest" description="Disordered" evidence="1">
    <location>
        <begin position="35"/>
        <end position="56"/>
    </location>
</feature>
<protein>
    <submittedName>
        <fullName evidence="2">Uncharacterized protein</fullName>
    </submittedName>
</protein>
<organism evidence="2 3">
    <name type="scientific">Agrobacterium tumefaciens</name>
    <dbReference type="NCBI Taxonomy" id="358"/>
    <lineage>
        <taxon>Bacteria</taxon>
        <taxon>Pseudomonadati</taxon>
        <taxon>Pseudomonadota</taxon>
        <taxon>Alphaproteobacteria</taxon>
        <taxon>Hyphomicrobiales</taxon>
        <taxon>Rhizobiaceae</taxon>
        <taxon>Rhizobium/Agrobacterium group</taxon>
        <taxon>Agrobacterium</taxon>
        <taxon>Agrobacterium tumefaciens complex</taxon>
    </lineage>
</organism>
<dbReference type="Proteomes" id="UP000663946">
    <property type="component" value="Chromosome 2"/>
</dbReference>